<keyword evidence="3" id="KW-1185">Reference proteome</keyword>
<comment type="caution">
    <text evidence="2">The sequence shown here is derived from an EMBL/GenBank/DDBJ whole genome shotgun (WGS) entry which is preliminary data.</text>
</comment>
<dbReference type="GO" id="GO:0004803">
    <property type="term" value="F:transposase activity"/>
    <property type="evidence" value="ECO:0007669"/>
    <property type="project" value="InterPro"/>
</dbReference>
<dbReference type="Pfam" id="PF01797">
    <property type="entry name" value="Y1_Tnp"/>
    <property type="match status" value="1"/>
</dbReference>
<sequence length="53" mass="6449">MSEYKVLRKWYWAQHLWARGYWVASSGNVTGEVWKEYIKNQKPPERDDDFTVV</sequence>
<dbReference type="InterPro" id="IPR002686">
    <property type="entry name" value="Transposase_17"/>
</dbReference>
<dbReference type="EMBL" id="AFOC01000021">
    <property type="protein sequence ID" value="EGV51925.1"/>
    <property type="molecule type" value="Genomic_DNA"/>
</dbReference>
<reference evidence="2" key="1">
    <citation type="journal article" date="2011" name="ISME J.">
        <title>The endosymbionts of the deep-sea tubeworms Riftia pachyptila and Tevnia jerichonana share an identical physiology as revealed by proteogenomic analyses.</title>
        <authorList>
            <person name="Gardebrecht A."/>
            <person name="Markert S."/>
            <person name="Felbeck H."/>
            <person name="Thuermer A."/>
            <person name="Albrecht D."/>
            <person name="Wollherr A."/>
            <person name="Kabisch J."/>
            <person name="Lehmann R."/>
            <person name="Daniel R."/>
            <person name="Liesegang H."/>
            <person name="Hecker M."/>
            <person name="Sievert S.M."/>
            <person name="Schweder T."/>
        </authorList>
    </citation>
    <scope>NUCLEOTIDE SEQUENCE [LARGE SCALE GENOMIC DNA]</scope>
</reference>
<name>G2DBR2_9GAMM</name>
<dbReference type="SUPFAM" id="SSF143422">
    <property type="entry name" value="Transposase IS200-like"/>
    <property type="match status" value="1"/>
</dbReference>
<dbReference type="InterPro" id="IPR036515">
    <property type="entry name" value="Transposase_17_sf"/>
</dbReference>
<gene>
    <name evidence="2" type="ORF">Rifp1Sym_au00050</name>
</gene>
<accession>G2DBR2</accession>
<proteinExistence type="predicted"/>
<dbReference type="Gene3D" id="3.30.70.1290">
    <property type="entry name" value="Transposase IS200-like"/>
    <property type="match status" value="1"/>
</dbReference>
<dbReference type="GO" id="GO:0003677">
    <property type="term" value="F:DNA binding"/>
    <property type="evidence" value="ECO:0007669"/>
    <property type="project" value="InterPro"/>
</dbReference>
<dbReference type="GO" id="GO:0006313">
    <property type="term" value="P:DNA transposition"/>
    <property type="evidence" value="ECO:0007669"/>
    <property type="project" value="InterPro"/>
</dbReference>
<evidence type="ECO:0000313" key="3">
    <source>
        <dbReference type="Proteomes" id="UP000004491"/>
    </source>
</evidence>
<evidence type="ECO:0000313" key="2">
    <source>
        <dbReference type="EMBL" id="EGV51925.1"/>
    </source>
</evidence>
<feature type="domain" description="Transposase IS200-like" evidence="1">
    <location>
        <begin position="3"/>
        <end position="41"/>
    </location>
</feature>
<organism evidence="2 3">
    <name type="scientific">endosymbiont of Riftia pachyptila</name>
    <name type="common">vent Ph05</name>
    <dbReference type="NCBI Taxonomy" id="1048808"/>
    <lineage>
        <taxon>Bacteria</taxon>
        <taxon>Pseudomonadati</taxon>
        <taxon>Pseudomonadota</taxon>
        <taxon>Gammaproteobacteria</taxon>
        <taxon>sulfur-oxidizing symbionts</taxon>
    </lineage>
</organism>
<protein>
    <submittedName>
        <fullName evidence="2">Transposase IS200-family protein</fullName>
    </submittedName>
</protein>
<dbReference type="AlphaFoldDB" id="G2DBR2"/>
<dbReference type="Proteomes" id="UP000004491">
    <property type="component" value="Unassembled WGS sequence"/>
</dbReference>
<evidence type="ECO:0000259" key="1">
    <source>
        <dbReference type="Pfam" id="PF01797"/>
    </source>
</evidence>